<comment type="similarity">
    <text evidence="10">Belongs to the ABC transporter superfamily. Siderophore-Fe(3+) uptake transporter (SIUT) (TC 3.A.1.21) family.</text>
</comment>
<keyword evidence="9 11" id="KW-0472">Membrane</keyword>
<dbReference type="AlphaFoldDB" id="A0A1H1D3X3"/>
<evidence type="ECO:0000259" key="12">
    <source>
        <dbReference type="PROSITE" id="PS50893"/>
    </source>
</evidence>
<organism evidence="14 15">
    <name type="scientific">Thermostaphylospora chromogena</name>
    <dbReference type="NCBI Taxonomy" id="35622"/>
    <lineage>
        <taxon>Bacteria</taxon>
        <taxon>Bacillati</taxon>
        <taxon>Actinomycetota</taxon>
        <taxon>Actinomycetes</taxon>
        <taxon>Streptosporangiales</taxon>
        <taxon>Thermomonosporaceae</taxon>
        <taxon>Thermostaphylospora</taxon>
    </lineage>
</organism>
<evidence type="ECO:0000256" key="6">
    <source>
        <dbReference type="ARBA" id="ARBA00022741"/>
    </source>
</evidence>
<protein>
    <submittedName>
        <fullName evidence="14">ATP-binding cassette, subfamily B</fullName>
    </submittedName>
</protein>
<dbReference type="InterPro" id="IPR036640">
    <property type="entry name" value="ABC1_TM_sf"/>
</dbReference>
<evidence type="ECO:0000256" key="9">
    <source>
        <dbReference type="ARBA" id="ARBA00023136"/>
    </source>
</evidence>
<sequence length="617" mass="67908">MESRDVDRKDVSDVIAVLASPERENRTLRSWRRICGLLIVSMRLVWRAGRRELLLSAGLQVVNGVLIAAQLLVAREVIGGILAGGAAGVAPSLAVLVGIGVVQRFATAMEQEQTGLLRELVSQHTQGRIIDVAARVDLVVFDSADFYNRLQRAMIGAQARTMQMVQGLFGVTRSFTVAAGAIVVLITIQPLLVPLLALSALPLALVTKRNAGATYKFFYGVTPLDRARQYLVDLFTQREFAKEVRAFQLAGFLRARYDALSDEKMRGLRTVTRKRLRRSLIGALTSSLLIGVTLAVLAWLYYGDHLDLAEVGVVAAALLQLSGTLNTSTIAVAQLYEASLFVEDYVDFVSGRPEGDRRPVRSGGAEPFELLQAESVWFSYPNASVPALRNVTMSIRRGEVVALVGENGSGKTTLAKLLAQLYRPTSGRLLWNGADVTDLDQERLRSSISVIFQDFVRFHFTAAENIGLGRHERIDEMRDIRDAARSAGADAFISALPKGYDTILAKEYSGGSELSLGQWQRVALARAFFRNTPFIVLDEPTASLDAQAEHALFQSVRNLFRGRTVLLISHRFSTVRDADRIYVLHQGEIVEHGTHEELMALGGRYAEMFTLQAEAYA</sequence>
<evidence type="ECO:0000256" key="4">
    <source>
        <dbReference type="ARBA" id="ARBA00022519"/>
    </source>
</evidence>
<gene>
    <name evidence="14" type="ORF">SAMN04489764_1807</name>
</gene>
<evidence type="ECO:0000256" key="3">
    <source>
        <dbReference type="ARBA" id="ARBA00022475"/>
    </source>
</evidence>
<keyword evidence="7 14" id="KW-0067">ATP-binding</keyword>
<feature type="transmembrane region" description="Helical" evidence="11">
    <location>
        <begin position="78"/>
        <end position="102"/>
    </location>
</feature>
<dbReference type="InterPro" id="IPR017871">
    <property type="entry name" value="ABC_transporter-like_CS"/>
</dbReference>
<dbReference type="PANTHER" id="PTHR43394:SF1">
    <property type="entry name" value="ATP-BINDING CASSETTE SUB-FAMILY B MEMBER 10, MITOCHONDRIAL"/>
    <property type="match status" value="1"/>
</dbReference>
<evidence type="ECO:0000256" key="11">
    <source>
        <dbReference type="SAM" id="Phobius"/>
    </source>
</evidence>
<dbReference type="PROSITE" id="PS50929">
    <property type="entry name" value="ABC_TM1F"/>
    <property type="match status" value="1"/>
</dbReference>
<dbReference type="InterPro" id="IPR011527">
    <property type="entry name" value="ABC1_TM_dom"/>
</dbReference>
<proteinExistence type="inferred from homology"/>
<dbReference type="Proteomes" id="UP000217103">
    <property type="component" value="Unassembled WGS sequence"/>
</dbReference>
<evidence type="ECO:0000256" key="2">
    <source>
        <dbReference type="ARBA" id="ARBA00022448"/>
    </source>
</evidence>
<feature type="domain" description="ABC transmembrane type-1" evidence="13">
    <location>
        <begin position="54"/>
        <end position="337"/>
    </location>
</feature>
<dbReference type="PROSITE" id="PS50893">
    <property type="entry name" value="ABC_TRANSPORTER_2"/>
    <property type="match status" value="1"/>
</dbReference>
<dbReference type="InterPro" id="IPR003593">
    <property type="entry name" value="AAA+_ATPase"/>
</dbReference>
<dbReference type="PROSITE" id="PS00211">
    <property type="entry name" value="ABC_TRANSPORTER_1"/>
    <property type="match status" value="1"/>
</dbReference>
<comment type="subcellular location">
    <subcellularLocation>
        <location evidence="1">Cell inner membrane</location>
        <topology evidence="1">Multi-pass membrane protein</topology>
    </subcellularLocation>
</comment>
<dbReference type="Pfam" id="PF00005">
    <property type="entry name" value="ABC_tran"/>
    <property type="match status" value="1"/>
</dbReference>
<dbReference type="InterPro" id="IPR027417">
    <property type="entry name" value="P-loop_NTPase"/>
</dbReference>
<dbReference type="GO" id="GO:0005886">
    <property type="term" value="C:plasma membrane"/>
    <property type="evidence" value="ECO:0007669"/>
    <property type="project" value="UniProtKB-SubCell"/>
</dbReference>
<dbReference type="PANTHER" id="PTHR43394">
    <property type="entry name" value="ATP-DEPENDENT PERMEASE MDL1, MITOCHONDRIAL"/>
    <property type="match status" value="1"/>
</dbReference>
<dbReference type="GO" id="GO:0005524">
    <property type="term" value="F:ATP binding"/>
    <property type="evidence" value="ECO:0007669"/>
    <property type="project" value="UniProtKB-KW"/>
</dbReference>
<keyword evidence="5 11" id="KW-0812">Transmembrane</keyword>
<name>A0A1H1D3X3_9ACTN</name>
<keyword evidence="3" id="KW-1003">Cell membrane</keyword>
<dbReference type="GO" id="GO:0016887">
    <property type="term" value="F:ATP hydrolysis activity"/>
    <property type="evidence" value="ECO:0007669"/>
    <property type="project" value="InterPro"/>
</dbReference>
<evidence type="ECO:0000256" key="10">
    <source>
        <dbReference type="ARBA" id="ARBA00023455"/>
    </source>
</evidence>
<dbReference type="SUPFAM" id="SSF52540">
    <property type="entry name" value="P-loop containing nucleoside triphosphate hydrolases"/>
    <property type="match status" value="1"/>
</dbReference>
<keyword evidence="2" id="KW-0813">Transport</keyword>
<feature type="transmembrane region" description="Helical" evidence="11">
    <location>
        <begin position="279"/>
        <end position="302"/>
    </location>
</feature>
<dbReference type="InterPro" id="IPR003439">
    <property type="entry name" value="ABC_transporter-like_ATP-bd"/>
</dbReference>
<evidence type="ECO:0000313" key="14">
    <source>
        <dbReference type="EMBL" id="SDQ71144.1"/>
    </source>
</evidence>
<keyword evidence="8 11" id="KW-1133">Transmembrane helix</keyword>
<evidence type="ECO:0000256" key="8">
    <source>
        <dbReference type="ARBA" id="ARBA00022989"/>
    </source>
</evidence>
<feature type="transmembrane region" description="Helical" evidence="11">
    <location>
        <begin position="191"/>
        <end position="207"/>
    </location>
</feature>
<feature type="domain" description="ABC transporter" evidence="12">
    <location>
        <begin position="371"/>
        <end position="611"/>
    </location>
</feature>
<dbReference type="SMART" id="SM00382">
    <property type="entry name" value="AAA"/>
    <property type="match status" value="1"/>
</dbReference>
<dbReference type="Gene3D" id="3.40.50.300">
    <property type="entry name" value="P-loop containing nucleotide triphosphate hydrolases"/>
    <property type="match status" value="1"/>
</dbReference>
<dbReference type="GO" id="GO:0015421">
    <property type="term" value="F:ABC-type oligopeptide transporter activity"/>
    <property type="evidence" value="ECO:0007669"/>
    <property type="project" value="TreeGrafter"/>
</dbReference>
<dbReference type="FunFam" id="3.40.50.300:FF:000221">
    <property type="entry name" value="Multidrug ABC transporter ATP-binding protein"/>
    <property type="match status" value="1"/>
</dbReference>
<keyword evidence="15" id="KW-1185">Reference proteome</keyword>
<dbReference type="EMBL" id="FNKK01000002">
    <property type="protein sequence ID" value="SDQ71144.1"/>
    <property type="molecule type" value="Genomic_DNA"/>
</dbReference>
<evidence type="ECO:0000256" key="7">
    <source>
        <dbReference type="ARBA" id="ARBA00022840"/>
    </source>
</evidence>
<accession>A0A1H1D3X3</accession>
<dbReference type="InterPro" id="IPR039421">
    <property type="entry name" value="Type_1_exporter"/>
</dbReference>
<evidence type="ECO:0000313" key="15">
    <source>
        <dbReference type="Proteomes" id="UP000217103"/>
    </source>
</evidence>
<dbReference type="SUPFAM" id="SSF90123">
    <property type="entry name" value="ABC transporter transmembrane region"/>
    <property type="match status" value="1"/>
</dbReference>
<dbReference type="Gene3D" id="1.20.1560.10">
    <property type="entry name" value="ABC transporter type 1, transmembrane domain"/>
    <property type="match status" value="1"/>
</dbReference>
<reference evidence="14 15" key="1">
    <citation type="submission" date="2016-10" db="EMBL/GenBank/DDBJ databases">
        <authorList>
            <person name="de Groot N.N."/>
        </authorList>
    </citation>
    <scope>NUCLEOTIDE SEQUENCE [LARGE SCALE GENOMIC DNA]</scope>
    <source>
        <strain evidence="14 15">DSM 43794</strain>
    </source>
</reference>
<evidence type="ECO:0000256" key="1">
    <source>
        <dbReference type="ARBA" id="ARBA00004429"/>
    </source>
</evidence>
<feature type="transmembrane region" description="Helical" evidence="11">
    <location>
        <begin position="164"/>
        <end position="185"/>
    </location>
</feature>
<evidence type="ECO:0000259" key="13">
    <source>
        <dbReference type="PROSITE" id="PS50929"/>
    </source>
</evidence>
<keyword evidence="4" id="KW-0997">Cell inner membrane</keyword>
<keyword evidence="6" id="KW-0547">Nucleotide-binding</keyword>
<feature type="transmembrane region" description="Helical" evidence="11">
    <location>
        <begin position="53"/>
        <end position="72"/>
    </location>
</feature>
<dbReference type="STRING" id="35622.SAMN04489764_1807"/>
<evidence type="ECO:0000256" key="5">
    <source>
        <dbReference type="ARBA" id="ARBA00022692"/>
    </source>
</evidence>